<keyword evidence="2" id="KW-0479">Metal-binding</keyword>
<keyword evidence="3" id="KW-0863">Zinc-finger</keyword>
<sequence>MAKHICAICGDRASGKHYGVYSCEGCKGFFKRTVRKDLSYTCREARNCIIDKRQRNRCQYCRYQKCQSMGMKREAVQEERQRYRMEKAVDHEPESTSNYTVEMPPERIFEAELFSEASLDSLKTELNDLDSEESIEWQMQRIVDWAQMIPHFSELPLEDQALLIHTGWNELILSDIAFRSSRDALMLWPERPMGRQEAERKNAAQMFDRIVNELTSRMRELVMDRTELGALRTIVLYNP</sequence>
<dbReference type="Proteomes" id="UP000887566">
    <property type="component" value="Unplaced"/>
</dbReference>
<feature type="domain" description="NR LBD" evidence="12">
    <location>
        <begin position="104"/>
        <end position="239"/>
    </location>
</feature>
<feature type="domain" description="Nuclear receptor" evidence="11">
    <location>
        <begin position="3"/>
        <end position="78"/>
    </location>
</feature>
<reference evidence="14" key="1">
    <citation type="submission" date="2022-11" db="UniProtKB">
        <authorList>
            <consortium name="WormBaseParasite"/>
        </authorList>
    </citation>
    <scope>IDENTIFICATION</scope>
</reference>
<dbReference type="WBParaSite" id="PSAMB.scaffold13020size2472.g35219.t1">
    <property type="protein sequence ID" value="PSAMB.scaffold13020size2472.g35219.t1"/>
    <property type="gene ID" value="PSAMB.scaffold13020size2472.g35219"/>
</dbReference>
<dbReference type="Pfam" id="PF00105">
    <property type="entry name" value="zf-C4"/>
    <property type="match status" value="1"/>
</dbReference>
<evidence type="ECO:0000256" key="8">
    <source>
        <dbReference type="ARBA" id="ARBA00023170"/>
    </source>
</evidence>
<evidence type="ECO:0000259" key="11">
    <source>
        <dbReference type="PROSITE" id="PS51030"/>
    </source>
</evidence>
<organism evidence="13 14">
    <name type="scientific">Plectus sambesii</name>
    <dbReference type="NCBI Taxonomy" id="2011161"/>
    <lineage>
        <taxon>Eukaryota</taxon>
        <taxon>Metazoa</taxon>
        <taxon>Ecdysozoa</taxon>
        <taxon>Nematoda</taxon>
        <taxon>Chromadorea</taxon>
        <taxon>Plectida</taxon>
        <taxon>Plectina</taxon>
        <taxon>Plectoidea</taxon>
        <taxon>Plectidae</taxon>
        <taxon>Plectus</taxon>
    </lineage>
</organism>
<evidence type="ECO:0000256" key="6">
    <source>
        <dbReference type="ARBA" id="ARBA00023125"/>
    </source>
</evidence>
<evidence type="ECO:0000256" key="7">
    <source>
        <dbReference type="ARBA" id="ARBA00023163"/>
    </source>
</evidence>
<comment type="similarity">
    <text evidence="1">Belongs to the nuclear hormone receptor family. NR2 subfamily.</text>
</comment>
<proteinExistence type="inferred from homology"/>
<keyword evidence="6" id="KW-0238">DNA-binding</keyword>
<evidence type="ECO:0000256" key="3">
    <source>
        <dbReference type="ARBA" id="ARBA00022771"/>
    </source>
</evidence>
<dbReference type="InterPro" id="IPR001628">
    <property type="entry name" value="Znf_hrmn_rcpt"/>
</dbReference>
<dbReference type="GO" id="GO:0003707">
    <property type="term" value="F:nuclear steroid receptor activity"/>
    <property type="evidence" value="ECO:0007669"/>
    <property type="project" value="InterPro"/>
</dbReference>
<dbReference type="GO" id="GO:0043565">
    <property type="term" value="F:sequence-specific DNA binding"/>
    <property type="evidence" value="ECO:0007669"/>
    <property type="project" value="InterPro"/>
</dbReference>
<dbReference type="InterPro" id="IPR035500">
    <property type="entry name" value="NHR-like_dom_sf"/>
</dbReference>
<evidence type="ECO:0000259" key="12">
    <source>
        <dbReference type="PROSITE" id="PS51843"/>
    </source>
</evidence>
<dbReference type="PROSITE" id="PS51843">
    <property type="entry name" value="NR_LBD"/>
    <property type="match status" value="1"/>
</dbReference>
<evidence type="ECO:0000256" key="5">
    <source>
        <dbReference type="ARBA" id="ARBA00023015"/>
    </source>
</evidence>
<dbReference type="InterPro" id="IPR000003">
    <property type="entry name" value="Retinoid-X_rcpt/HNF4"/>
</dbReference>
<keyword evidence="13" id="KW-1185">Reference proteome</keyword>
<evidence type="ECO:0000256" key="1">
    <source>
        <dbReference type="ARBA" id="ARBA00006421"/>
    </source>
</evidence>
<dbReference type="PANTHER" id="PTHR24083">
    <property type="entry name" value="NUCLEAR HORMONE RECEPTOR"/>
    <property type="match status" value="1"/>
</dbReference>
<evidence type="ECO:0000256" key="4">
    <source>
        <dbReference type="ARBA" id="ARBA00022833"/>
    </source>
</evidence>
<evidence type="ECO:0000256" key="9">
    <source>
        <dbReference type="ARBA" id="ARBA00023242"/>
    </source>
</evidence>
<dbReference type="Pfam" id="PF00104">
    <property type="entry name" value="Hormone_recep"/>
    <property type="match status" value="1"/>
</dbReference>
<dbReference type="Gene3D" id="1.10.565.10">
    <property type="entry name" value="Retinoid X Receptor"/>
    <property type="match status" value="1"/>
</dbReference>
<name>A0A914UWN3_9BILA</name>
<dbReference type="Gene3D" id="3.30.50.10">
    <property type="entry name" value="Erythroid Transcription Factor GATA-1, subunit A"/>
    <property type="match status" value="1"/>
</dbReference>
<keyword evidence="8" id="KW-0675">Receptor</keyword>
<keyword evidence="5" id="KW-0805">Transcription regulation</keyword>
<keyword evidence="7" id="KW-0804">Transcription</keyword>
<evidence type="ECO:0000256" key="2">
    <source>
        <dbReference type="ARBA" id="ARBA00022723"/>
    </source>
</evidence>
<dbReference type="InterPro" id="IPR000536">
    <property type="entry name" value="Nucl_hrmn_rcpt_lig-bd"/>
</dbReference>
<dbReference type="PRINTS" id="PR00398">
    <property type="entry name" value="STRDHORMONER"/>
</dbReference>
<dbReference type="AlphaFoldDB" id="A0A914UWN3"/>
<evidence type="ECO:0000313" key="14">
    <source>
        <dbReference type="WBParaSite" id="PSAMB.scaffold13020size2472.g35219.t1"/>
    </source>
</evidence>
<dbReference type="CDD" id="cd06956">
    <property type="entry name" value="NR_DBD_RXR"/>
    <property type="match status" value="1"/>
</dbReference>
<dbReference type="InterPro" id="IPR013088">
    <property type="entry name" value="Znf_NHR/GATA"/>
</dbReference>
<dbReference type="SMART" id="SM00399">
    <property type="entry name" value="ZnF_C4"/>
    <property type="match status" value="1"/>
</dbReference>
<dbReference type="PRINTS" id="PR00047">
    <property type="entry name" value="STROIDFINGER"/>
</dbReference>
<dbReference type="PROSITE" id="PS00031">
    <property type="entry name" value="NUCLEAR_REC_DBD_1"/>
    <property type="match status" value="1"/>
</dbReference>
<dbReference type="PRINTS" id="PR00545">
    <property type="entry name" value="RETINOIDXR"/>
</dbReference>
<accession>A0A914UWN3</accession>
<dbReference type="GO" id="GO:0005634">
    <property type="term" value="C:nucleus"/>
    <property type="evidence" value="ECO:0007669"/>
    <property type="project" value="InterPro"/>
</dbReference>
<evidence type="ECO:0000313" key="13">
    <source>
        <dbReference type="Proteomes" id="UP000887566"/>
    </source>
</evidence>
<dbReference type="SUPFAM" id="SSF57716">
    <property type="entry name" value="Glucocorticoid receptor-like (DNA-binding domain)"/>
    <property type="match status" value="1"/>
</dbReference>
<dbReference type="FunFam" id="3.30.50.10:FF:000005">
    <property type="entry name" value="Retinoic acid receptor RXR-alpha"/>
    <property type="match status" value="1"/>
</dbReference>
<evidence type="ECO:0000256" key="10">
    <source>
        <dbReference type="ARBA" id="ARBA00078913"/>
    </source>
</evidence>
<dbReference type="GO" id="GO:0008270">
    <property type="term" value="F:zinc ion binding"/>
    <property type="evidence" value="ECO:0007669"/>
    <property type="project" value="UniProtKB-KW"/>
</dbReference>
<keyword evidence="4" id="KW-0862">Zinc</keyword>
<dbReference type="PROSITE" id="PS51030">
    <property type="entry name" value="NUCLEAR_REC_DBD_2"/>
    <property type="match status" value="1"/>
</dbReference>
<dbReference type="InterPro" id="IPR050274">
    <property type="entry name" value="Nuclear_hormone_rcpt_NR2"/>
</dbReference>
<protein>
    <recommendedName>
        <fullName evidence="10">Nuclear receptor subfamily 2 group B member 4</fullName>
    </recommendedName>
</protein>
<dbReference type="SUPFAM" id="SSF48508">
    <property type="entry name" value="Nuclear receptor ligand-binding domain"/>
    <property type="match status" value="1"/>
</dbReference>
<keyword evidence="9" id="KW-0539">Nucleus</keyword>
<dbReference type="InterPro" id="IPR001723">
    <property type="entry name" value="Nuclear_hrmn_rcpt"/>
</dbReference>